<evidence type="ECO:0000313" key="2">
    <source>
        <dbReference type="Proteomes" id="UP000271098"/>
    </source>
</evidence>
<evidence type="ECO:0000313" key="1">
    <source>
        <dbReference type="EMBL" id="VDN43584.1"/>
    </source>
</evidence>
<sequence length="76" mass="8879">MEEKPAKSLENARNELIDSLRENNAENAKRLLQKYDILRSKKDDFCISQHEEDAVAQDDVSFFFCDIPAYAIAWNR</sequence>
<gene>
    <name evidence="1" type="ORF">GPUH_LOCUS24977</name>
</gene>
<proteinExistence type="predicted"/>
<dbReference type="WBParaSite" id="GPUH_0002500701-mRNA-1">
    <property type="protein sequence ID" value="GPUH_0002500701-mRNA-1"/>
    <property type="gene ID" value="GPUH_0002500701"/>
</dbReference>
<dbReference type="OrthoDB" id="1577640at2759"/>
<name>A0A183EVI6_9BILA</name>
<accession>A0A183EVI6</accession>
<keyword evidence="2" id="KW-1185">Reference proteome</keyword>
<organism evidence="3">
    <name type="scientific">Gongylonema pulchrum</name>
    <dbReference type="NCBI Taxonomy" id="637853"/>
    <lineage>
        <taxon>Eukaryota</taxon>
        <taxon>Metazoa</taxon>
        <taxon>Ecdysozoa</taxon>
        <taxon>Nematoda</taxon>
        <taxon>Chromadorea</taxon>
        <taxon>Rhabditida</taxon>
        <taxon>Spirurina</taxon>
        <taxon>Spiruromorpha</taxon>
        <taxon>Spiruroidea</taxon>
        <taxon>Gongylonematidae</taxon>
        <taxon>Gongylonema</taxon>
    </lineage>
</organism>
<reference evidence="3" key="1">
    <citation type="submission" date="2016-06" db="UniProtKB">
        <authorList>
            <consortium name="WormBaseParasite"/>
        </authorList>
    </citation>
    <scope>IDENTIFICATION</scope>
</reference>
<protein>
    <submittedName>
        <fullName evidence="3">LisH domain-containing protein</fullName>
    </submittedName>
</protein>
<dbReference type="Proteomes" id="UP000271098">
    <property type="component" value="Unassembled WGS sequence"/>
</dbReference>
<evidence type="ECO:0000313" key="3">
    <source>
        <dbReference type="WBParaSite" id="GPUH_0002500701-mRNA-1"/>
    </source>
</evidence>
<reference evidence="1 2" key="2">
    <citation type="submission" date="2018-11" db="EMBL/GenBank/DDBJ databases">
        <authorList>
            <consortium name="Pathogen Informatics"/>
        </authorList>
    </citation>
    <scope>NUCLEOTIDE SEQUENCE [LARGE SCALE GENOMIC DNA]</scope>
</reference>
<dbReference type="EMBL" id="UYRT01103247">
    <property type="protein sequence ID" value="VDN43584.1"/>
    <property type="molecule type" value="Genomic_DNA"/>
</dbReference>
<dbReference type="AlphaFoldDB" id="A0A183EVI6"/>